<dbReference type="PANTHER" id="PTHR46007">
    <property type="entry name" value="MEDIATOR OF RNA POLYMERASE II TRANSCRIPTION SUBUNIT 12"/>
    <property type="match status" value="1"/>
</dbReference>
<evidence type="ECO:0000313" key="2">
    <source>
        <dbReference type="EMBL" id="WIA12655.1"/>
    </source>
</evidence>
<dbReference type="EMBL" id="CP126211">
    <property type="protein sequence ID" value="WIA12655.1"/>
    <property type="molecule type" value="Genomic_DNA"/>
</dbReference>
<feature type="region of interest" description="Disordered" evidence="1">
    <location>
        <begin position="196"/>
        <end position="222"/>
    </location>
</feature>
<evidence type="ECO:0000256" key="1">
    <source>
        <dbReference type="SAM" id="MobiDB-lite"/>
    </source>
</evidence>
<dbReference type="PANTHER" id="PTHR46007:SF8">
    <property type="entry name" value="C2H2-TYPE DOMAIN-CONTAINING PROTEIN"/>
    <property type="match status" value="1"/>
</dbReference>
<proteinExistence type="predicted"/>
<gene>
    <name evidence="2" type="ORF">OEZ85_006305</name>
</gene>
<organism evidence="2 3">
    <name type="scientific">Tetradesmus obliquus</name>
    <name type="common">Green alga</name>
    <name type="synonym">Acutodesmus obliquus</name>
    <dbReference type="NCBI Taxonomy" id="3088"/>
    <lineage>
        <taxon>Eukaryota</taxon>
        <taxon>Viridiplantae</taxon>
        <taxon>Chlorophyta</taxon>
        <taxon>core chlorophytes</taxon>
        <taxon>Chlorophyceae</taxon>
        <taxon>CS clade</taxon>
        <taxon>Sphaeropleales</taxon>
        <taxon>Scenedesmaceae</taxon>
        <taxon>Tetradesmus</taxon>
    </lineage>
</organism>
<dbReference type="InterPro" id="IPR051647">
    <property type="entry name" value="Mediator_comp_sub12"/>
</dbReference>
<feature type="compositionally biased region" description="Acidic residues" evidence="1">
    <location>
        <begin position="634"/>
        <end position="647"/>
    </location>
</feature>
<accession>A0ABY8TU68</accession>
<feature type="region of interest" description="Disordered" evidence="1">
    <location>
        <begin position="101"/>
        <end position="123"/>
    </location>
</feature>
<name>A0ABY8TU68_TETOB</name>
<feature type="region of interest" description="Disordered" evidence="1">
    <location>
        <begin position="612"/>
        <end position="655"/>
    </location>
</feature>
<feature type="compositionally biased region" description="Polar residues" evidence="1">
    <location>
        <begin position="208"/>
        <end position="220"/>
    </location>
</feature>
<sequence>MDSHQHLEFIRGQGNKLLTSLPAAVRSRLRHYEVAAVMPFQPCPPLRGCSVPRCFAYVVVSDWSLLVVALSAIQEARILLELPLLLIDDVDVDALDVGDFANDSRGTQHGQQQQQQQQWGHEQDELLAQHSEAAAAAPDAGYSVRLVTVERASRLFFHIHKAWVSAHIRAALAQSNTPGLPAWLPPPANLFLAEQDQQQTAGPDHHQQQSSMSLPQQHSRPASPCGLRGLFGGFATPWATAAAGAAAGDSRACLSGQQTCSLTGSGCSSLSSEAQAVLQAEMVKFFGLNSSMWENDPLLDERISTAQRLRQQQVCSSSPLALIPLSAFTPAGSAISPSYAADCSKLMSRCSAAQRVSRVVAPGPLGTGCKALEQQLQQQQQQQQQQREKHAAGQRVMLHRYMQVGAGVYAQHAASATRELFWGLARQLLAPCSLFDEGDAHCIKQLVLELAFCRQQQLGALQQAFFNSSDVMSFLLARLTSWGALLALFPPGLPPIHNPAQPGKLEAWRGKRVLWAGLLMYPGRPRRLLRRLGLTGSSRVCFRSALNTAVWIHERHSQASAQAGSSSSSKALQDASMGLTYHADPLHLSPLADLAQVYPSIGSARRMLQDGSRGSVCDKGPSNHLLGTGRSPGADDDEASDSGDDSDGGSSSSSTMAEATVVLRWERLAGRLAAELAGRKLQLLLYWLQLQLSFTEGCSSRSNWLSGKALEPGPCPASLVVASPWSFRAATQQLLATLLTLRLPGCSQQQQQGQQCGLIPGGVEDLLWWAQAGADSWLLDHLVGVLLELSSMCEQEEAAGGAAAAAAAGGGLVMEVIRQVPTPQLHGLLRWMFVRLVCIMGGSAGSREWTTLPPPAAAVLAYKYGSVLLEVLEGVRGAAAALAAAFGAEVQAILSVPQVRDQMAAAVGRAGSCMLGRSSLLLLEEVLAAVGAAVPLERQQQQGEDGGLTVAALGHASSAMKVQN</sequence>
<protein>
    <submittedName>
        <fullName evidence="2">Uncharacterized protein</fullName>
    </submittedName>
</protein>
<keyword evidence="3" id="KW-1185">Reference proteome</keyword>
<evidence type="ECO:0000313" key="3">
    <source>
        <dbReference type="Proteomes" id="UP001244341"/>
    </source>
</evidence>
<dbReference type="Proteomes" id="UP001244341">
    <property type="component" value="Chromosome 4b"/>
</dbReference>
<reference evidence="2 3" key="1">
    <citation type="submission" date="2023-05" db="EMBL/GenBank/DDBJ databases">
        <title>A 100% complete, gapless, phased diploid assembly of the Scenedesmus obliquus UTEX 3031 genome.</title>
        <authorList>
            <person name="Biondi T.C."/>
            <person name="Hanschen E.R."/>
            <person name="Kwon T."/>
            <person name="Eng W."/>
            <person name="Kruse C.P.S."/>
            <person name="Koehler S.I."/>
            <person name="Kunde Y."/>
            <person name="Gleasner C.D."/>
            <person name="You Mak K.T."/>
            <person name="Polle J."/>
            <person name="Hovde B.T."/>
            <person name="Starkenburg S.R."/>
        </authorList>
    </citation>
    <scope>NUCLEOTIDE SEQUENCE [LARGE SCALE GENOMIC DNA]</scope>
    <source>
        <strain evidence="2 3">DOE0152z</strain>
    </source>
</reference>